<feature type="region of interest" description="Disordered" evidence="1">
    <location>
        <begin position="168"/>
        <end position="196"/>
    </location>
</feature>
<protein>
    <submittedName>
        <fullName evidence="2">Uncharacterized protein</fullName>
    </submittedName>
</protein>
<dbReference type="PaxDb" id="4113-PGSC0003DMT400095059"/>
<feature type="compositionally biased region" description="Low complexity" evidence="1">
    <location>
        <begin position="178"/>
        <end position="196"/>
    </location>
</feature>
<keyword evidence="3" id="KW-1185">Reference proteome</keyword>
<name>M1DVH6_SOLTU</name>
<dbReference type="HOGENOM" id="CLU_1392347_0_0_1"/>
<dbReference type="Gramene" id="PGSC0003DMT400095059">
    <property type="protein sequence ID" value="PGSC0003DMT400095059"/>
    <property type="gene ID" value="PGSC0003DMG400044630"/>
</dbReference>
<reference evidence="2" key="2">
    <citation type="submission" date="2015-06" db="UniProtKB">
        <authorList>
            <consortium name="EnsemblPlants"/>
        </authorList>
    </citation>
    <scope>IDENTIFICATION</scope>
    <source>
        <strain evidence="2">DM1-3 516 R44</strain>
    </source>
</reference>
<accession>M1DVH6</accession>
<evidence type="ECO:0000313" key="2">
    <source>
        <dbReference type="EnsemblPlants" id="PGSC0003DMT400095059"/>
    </source>
</evidence>
<evidence type="ECO:0000256" key="1">
    <source>
        <dbReference type="SAM" id="MobiDB-lite"/>
    </source>
</evidence>
<dbReference type="EnsemblPlants" id="PGSC0003DMT400095059">
    <property type="protein sequence ID" value="PGSC0003DMT400095059"/>
    <property type="gene ID" value="PGSC0003DMG400044630"/>
</dbReference>
<organism evidence="2 3">
    <name type="scientific">Solanum tuberosum</name>
    <name type="common">Potato</name>
    <dbReference type="NCBI Taxonomy" id="4113"/>
    <lineage>
        <taxon>Eukaryota</taxon>
        <taxon>Viridiplantae</taxon>
        <taxon>Streptophyta</taxon>
        <taxon>Embryophyta</taxon>
        <taxon>Tracheophyta</taxon>
        <taxon>Spermatophyta</taxon>
        <taxon>Magnoliopsida</taxon>
        <taxon>eudicotyledons</taxon>
        <taxon>Gunneridae</taxon>
        <taxon>Pentapetalae</taxon>
        <taxon>asterids</taxon>
        <taxon>lamiids</taxon>
        <taxon>Solanales</taxon>
        <taxon>Solanaceae</taxon>
        <taxon>Solanoideae</taxon>
        <taxon>Solaneae</taxon>
        <taxon>Solanum</taxon>
    </lineage>
</organism>
<reference evidence="3" key="1">
    <citation type="journal article" date="2011" name="Nature">
        <title>Genome sequence and analysis of the tuber crop potato.</title>
        <authorList>
            <consortium name="The Potato Genome Sequencing Consortium"/>
        </authorList>
    </citation>
    <scope>NUCLEOTIDE SEQUENCE [LARGE SCALE GENOMIC DNA]</scope>
    <source>
        <strain evidence="3">cv. DM1-3 516 R44</strain>
    </source>
</reference>
<dbReference type="Proteomes" id="UP000011115">
    <property type="component" value="Unassembled WGS sequence"/>
</dbReference>
<proteinExistence type="predicted"/>
<dbReference type="AlphaFoldDB" id="M1DVH6"/>
<dbReference type="InParanoid" id="M1DVH6"/>
<sequence length="196" mass="21457">MVHFTTHEGAHASALGDRALCHLQGATVPNPHYEDHESRSSPRLVEAMNTRRGNSRRMQEEDVNEGVPPQAPQDPQAPNDEGVMTNMEIRTKGQVPRQRGQDNAAPSSKLLPQPSRGGPRLLKVVVKLLLFHRNWDIMGKLLPKGPRAPPWTVVPLTRRRGARGSALVEGALSSKRQATASRSTSRTTGSGPLHRS</sequence>
<feature type="region of interest" description="Disordered" evidence="1">
    <location>
        <begin position="27"/>
        <end position="118"/>
    </location>
</feature>
<evidence type="ECO:0000313" key="3">
    <source>
        <dbReference type="Proteomes" id="UP000011115"/>
    </source>
</evidence>